<dbReference type="Pfam" id="PF00096">
    <property type="entry name" value="zf-C2H2"/>
    <property type="match status" value="5"/>
</dbReference>
<keyword evidence="11" id="KW-1185">Reference proteome</keyword>
<organism evidence="10 11">
    <name type="scientific">Mya arenaria</name>
    <name type="common">Soft-shell clam</name>
    <dbReference type="NCBI Taxonomy" id="6604"/>
    <lineage>
        <taxon>Eukaryota</taxon>
        <taxon>Metazoa</taxon>
        <taxon>Spiralia</taxon>
        <taxon>Lophotrochozoa</taxon>
        <taxon>Mollusca</taxon>
        <taxon>Bivalvia</taxon>
        <taxon>Autobranchia</taxon>
        <taxon>Heteroconchia</taxon>
        <taxon>Euheterodonta</taxon>
        <taxon>Imparidentia</taxon>
        <taxon>Neoheterodontei</taxon>
        <taxon>Myida</taxon>
        <taxon>Myoidea</taxon>
        <taxon>Myidae</taxon>
        <taxon>Mya</taxon>
    </lineage>
</organism>
<evidence type="ECO:0000256" key="5">
    <source>
        <dbReference type="ARBA" id="ARBA00023015"/>
    </source>
</evidence>
<evidence type="ECO:0000256" key="4">
    <source>
        <dbReference type="ARBA" id="ARBA00022833"/>
    </source>
</evidence>
<keyword evidence="4" id="KW-0862">Zinc</keyword>
<comment type="subcellular location">
    <subcellularLocation>
        <location evidence="1">Nucleus</location>
    </subcellularLocation>
</comment>
<evidence type="ECO:0000256" key="6">
    <source>
        <dbReference type="ARBA" id="ARBA00023163"/>
    </source>
</evidence>
<name>A0ABY7EC22_MYAAR</name>
<evidence type="ECO:0000256" key="3">
    <source>
        <dbReference type="ARBA" id="ARBA00022737"/>
    </source>
</evidence>
<feature type="domain" description="C2H2-type" evidence="9">
    <location>
        <begin position="560"/>
        <end position="582"/>
    </location>
</feature>
<sequence length="588" mass="67382">MSLPLSYKHDGDIEQENINKATEAALNGSKAAETVQSGSGEQSCNEEISSEASYRCGACPSVFHTLCCLHKHLEAHGCAGSFIFNHSIKTAYPQFEMVSISIQTDVEESNEIDLVNVSAIKQEKVEISDKCDITVKETKPFVKRKVKEQKLKKKTVKKDYLRLKMKKKKKYVKKIKEYYSDKDDNLSNCSNETEDYDMDSSEGLLGLGIKSEGFEAKYDANIVRMDPYENALEIDEEDGEKPVKSKKVPKLPGEKRLRKKIQRSYGGEDGKVHCVACNAVFECEREANAHHRKTHPSDERKNEKRLELKENGSYECRICGEEFKFFYKAKKHVKSSHPNKAKACNSLPMECRWCGETFETATICYHHTSSCEHHPKFSCQICGERAETLEELNVHLVVHSNSDNLSCMVCRKAFTNVHYMQRHMLKHNTQKVIQCEHCGKAYSTDRALTHHRKQCTVEETIPCPHCNKMFKTDHSLKLHLMVHTEERPFVCHICGFALKKASYLKRHIRTHTGEKPYKCVDCGMMFSTLNGINRRYCGKSFTTNWNLKTHLRQHTGDTPYQCGLCGKAFKQNVLLKLHNKTHHPTSYD</sequence>
<evidence type="ECO:0000256" key="7">
    <source>
        <dbReference type="ARBA" id="ARBA00023242"/>
    </source>
</evidence>
<evidence type="ECO:0000313" key="10">
    <source>
        <dbReference type="EMBL" id="WAR06669.1"/>
    </source>
</evidence>
<dbReference type="SMART" id="SM00355">
    <property type="entry name" value="ZnF_C2H2"/>
    <property type="match status" value="11"/>
</dbReference>
<dbReference type="PROSITE" id="PS50157">
    <property type="entry name" value="ZINC_FINGER_C2H2_2"/>
    <property type="match status" value="8"/>
</dbReference>
<reference evidence="10" key="1">
    <citation type="submission" date="2022-11" db="EMBL/GenBank/DDBJ databases">
        <title>Centuries of genome instability and evolution in soft-shell clam transmissible cancer (bioRxiv).</title>
        <authorList>
            <person name="Hart S.F.M."/>
            <person name="Yonemitsu M.A."/>
            <person name="Giersch R.M."/>
            <person name="Beal B.F."/>
            <person name="Arriagada G."/>
            <person name="Davis B.W."/>
            <person name="Ostrander E.A."/>
            <person name="Goff S.P."/>
            <person name="Metzger M.J."/>
        </authorList>
    </citation>
    <scope>NUCLEOTIDE SEQUENCE</scope>
    <source>
        <strain evidence="10">MELC-2E11</strain>
        <tissue evidence="10">Siphon/mantle</tissue>
    </source>
</reference>
<feature type="domain" description="C2H2-type" evidence="9">
    <location>
        <begin position="517"/>
        <end position="559"/>
    </location>
</feature>
<evidence type="ECO:0000259" key="9">
    <source>
        <dbReference type="PROSITE" id="PS50157"/>
    </source>
</evidence>
<keyword evidence="8" id="KW-0863">Zinc-finger</keyword>
<keyword evidence="6" id="KW-0804">Transcription</keyword>
<gene>
    <name evidence="10" type="ORF">MAR_022038</name>
</gene>
<evidence type="ECO:0000256" key="1">
    <source>
        <dbReference type="ARBA" id="ARBA00004123"/>
    </source>
</evidence>
<keyword evidence="2" id="KW-0479">Metal-binding</keyword>
<feature type="domain" description="C2H2-type" evidence="9">
    <location>
        <begin position="377"/>
        <end position="404"/>
    </location>
</feature>
<keyword evidence="7" id="KW-0539">Nucleus</keyword>
<proteinExistence type="predicted"/>
<feature type="domain" description="C2H2-type" evidence="9">
    <location>
        <begin position="461"/>
        <end position="488"/>
    </location>
</feature>
<keyword evidence="5" id="KW-0805">Transcription regulation</keyword>
<dbReference type="PROSITE" id="PS00028">
    <property type="entry name" value="ZINC_FINGER_C2H2_1"/>
    <property type="match status" value="7"/>
</dbReference>
<feature type="domain" description="C2H2-type" evidence="9">
    <location>
        <begin position="489"/>
        <end position="516"/>
    </location>
</feature>
<feature type="domain" description="C2H2-type" evidence="9">
    <location>
        <begin position="314"/>
        <end position="342"/>
    </location>
</feature>
<accession>A0ABY7EC22</accession>
<dbReference type="PANTHER" id="PTHR24399:SF23">
    <property type="entry name" value="C2H2-TYPE DOMAIN-CONTAINING PROTEIN"/>
    <property type="match status" value="1"/>
</dbReference>
<evidence type="ECO:0000313" key="11">
    <source>
        <dbReference type="Proteomes" id="UP001164746"/>
    </source>
</evidence>
<keyword evidence="3" id="KW-0677">Repeat</keyword>
<dbReference type="SUPFAM" id="SSF57667">
    <property type="entry name" value="beta-beta-alpha zinc fingers"/>
    <property type="match status" value="4"/>
</dbReference>
<dbReference type="Gene3D" id="3.30.160.60">
    <property type="entry name" value="Classic Zinc Finger"/>
    <property type="match status" value="7"/>
</dbReference>
<dbReference type="InterPro" id="IPR036236">
    <property type="entry name" value="Znf_C2H2_sf"/>
</dbReference>
<evidence type="ECO:0000256" key="2">
    <source>
        <dbReference type="ARBA" id="ARBA00022723"/>
    </source>
</evidence>
<evidence type="ECO:0000256" key="8">
    <source>
        <dbReference type="PROSITE-ProRule" id="PRU00042"/>
    </source>
</evidence>
<dbReference type="InterPro" id="IPR013087">
    <property type="entry name" value="Znf_C2H2_type"/>
</dbReference>
<dbReference type="PANTHER" id="PTHR24399">
    <property type="entry name" value="ZINC FINGER AND BTB DOMAIN-CONTAINING"/>
    <property type="match status" value="1"/>
</dbReference>
<dbReference type="EMBL" id="CP111016">
    <property type="protein sequence ID" value="WAR06669.1"/>
    <property type="molecule type" value="Genomic_DNA"/>
</dbReference>
<feature type="domain" description="C2H2-type" evidence="9">
    <location>
        <begin position="433"/>
        <end position="460"/>
    </location>
</feature>
<dbReference type="Proteomes" id="UP001164746">
    <property type="component" value="Chromosome 5"/>
</dbReference>
<protein>
    <submittedName>
        <fullName evidence="10">ZN136-like protein</fullName>
    </submittedName>
</protein>
<feature type="domain" description="C2H2-type" evidence="9">
    <location>
        <begin position="405"/>
        <end position="432"/>
    </location>
</feature>